<feature type="domain" description="SCP2" evidence="1">
    <location>
        <begin position="18"/>
        <end position="116"/>
    </location>
</feature>
<dbReference type="PANTHER" id="PTHR10094">
    <property type="entry name" value="STEROL CARRIER PROTEIN 2 SCP-2 FAMILY PROTEIN"/>
    <property type="match status" value="1"/>
</dbReference>
<accession>A0A8S0S3V0</accession>
<reference evidence="2 3" key="1">
    <citation type="submission" date="2019-12" db="EMBL/GenBank/DDBJ databases">
        <authorList>
            <person name="Alioto T."/>
            <person name="Alioto T."/>
            <person name="Gomez Garrido J."/>
        </authorList>
    </citation>
    <scope>NUCLEOTIDE SEQUENCE [LARGE SCALE GENOMIC DNA]</scope>
</reference>
<proteinExistence type="predicted"/>
<sequence>MANSTQLKSEALMEQMKLHMSTDEGKKLVKKIGLVYQINIAPKVFKIGFNEKSFVVDLKKGEVKEGPYEDGKPDATFSFTDDDFVKVASGKMNPQIAFMRGAMKIKGSISAAQKFSPDIFPKPSKM</sequence>
<evidence type="ECO:0000313" key="3">
    <source>
        <dbReference type="Proteomes" id="UP000594638"/>
    </source>
</evidence>
<dbReference type="Proteomes" id="UP000594638">
    <property type="component" value="Unassembled WGS sequence"/>
</dbReference>
<dbReference type="SUPFAM" id="SSF55718">
    <property type="entry name" value="SCP-like"/>
    <property type="match status" value="1"/>
</dbReference>
<protein>
    <submittedName>
        <fullName evidence="2">Non-specific lipid-transfer -like 1</fullName>
    </submittedName>
</protein>
<organism evidence="2 3">
    <name type="scientific">Olea europaea subsp. europaea</name>
    <dbReference type="NCBI Taxonomy" id="158383"/>
    <lineage>
        <taxon>Eukaryota</taxon>
        <taxon>Viridiplantae</taxon>
        <taxon>Streptophyta</taxon>
        <taxon>Embryophyta</taxon>
        <taxon>Tracheophyta</taxon>
        <taxon>Spermatophyta</taxon>
        <taxon>Magnoliopsida</taxon>
        <taxon>eudicotyledons</taxon>
        <taxon>Gunneridae</taxon>
        <taxon>Pentapetalae</taxon>
        <taxon>asterids</taxon>
        <taxon>lamiids</taxon>
        <taxon>Lamiales</taxon>
        <taxon>Oleaceae</taxon>
        <taxon>Oleeae</taxon>
        <taxon>Olea</taxon>
    </lineage>
</organism>
<dbReference type="OrthoDB" id="3592703at2759"/>
<dbReference type="EMBL" id="CACTIH010003860">
    <property type="protein sequence ID" value="CAA2986416.1"/>
    <property type="molecule type" value="Genomic_DNA"/>
</dbReference>
<dbReference type="AlphaFoldDB" id="A0A8S0S3V0"/>
<comment type="caution">
    <text evidence="2">The sequence shown here is derived from an EMBL/GenBank/DDBJ whole genome shotgun (WGS) entry which is preliminary data.</text>
</comment>
<name>A0A8S0S3V0_OLEEU</name>
<dbReference type="InterPro" id="IPR036527">
    <property type="entry name" value="SCP2_sterol-bd_dom_sf"/>
</dbReference>
<keyword evidence="3" id="KW-1185">Reference proteome</keyword>
<dbReference type="FunFam" id="3.30.1050.10:FF:000006">
    <property type="entry name" value="Non-specific lipid-transfer protein-like 1"/>
    <property type="match status" value="1"/>
</dbReference>
<evidence type="ECO:0000259" key="1">
    <source>
        <dbReference type="Pfam" id="PF02036"/>
    </source>
</evidence>
<dbReference type="InterPro" id="IPR003033">
    <property type="entry name" value="SCP2_sterol-bd_dom"/>
</dbReference>
<gene>
    <name evidence="2" type="ORF">OLEA9_A060327</name>
</gene>
<dbReference type="Pfam" id="PF02036">
    <property type="entry name" value="SCP2"/>
    <property type="match status" value="1"/>
</dbReference>
<evidence type="ECO:0000313" key="2">
    <source>
        <dbReference type="EMBL" id="CAA2986416.1"/>
    </source>
</evidence>
<dbReference type="PANTHER" id="PTHR10094:SF25">
    <property type="entry name" value="SCP2 STEROL-BINDING DOMAIN-CONTAINING PROTEIN 1"/>
    <property type="match status" value="1"/>
</dbReference>
<dbReference type="GO" id="GO:0005829">
    <property type="term" value="C:cytosol"/>
    <property type="evidence" value="ECO:0007669"/>
    <property type="project" value="TreeGrafter"/>
</dbReference>
<dbReference type="Gene3D" id="3.30.1050.10">
    <property type="entry name" value="SCP2 sterol-binding domain"/>
    <property type="match status" value="1"/>
</dbReference>
<dbReference type="Gramene" id="OE9A060327T1">
    <property type="protein sequence ID" value="OE9A060327C1"/>
    <property type="gene ID" value="OE9A060327"/>
</dbReference>